<dbReference type="PANTHER" id="PTHR43293:SF3">
    <property type="entry name" value="CHOLESTEROL RING-CLEAVING HYDROLASE IPDB SUBUNIT"/>
    <property type="match status" value="1"/>
</dbReference>
<dbReference type="Gene3D" id="3.40.1080.10">
    <property type="entry name" value="Glutaconate Coenzyme A-transferase"/>
    <property type="match status" value="1"/>
</dbReference>
<dbReference type="EMBL" id="JBEZFP010000073">
    <property type="protein sequence ID" value="MEU8136844.1"/>
    <property type="molecule type" value="Genomic_DNA"/>
</dbReference>
<dbReference type="SMART" id="SM00882">
    <property type="entry name" value="CoA_trans"/>
    <property type="match status" value="1"/>
</dbReference>
<gene>
    <name evidence="2" type="ORF">AB0C36_25450</name>
</gene>
<organism evidence="2 3">
    <name type="scientific">Streptodolium elevatio</name>
    <dbReference type="NCBI Taxonomy" id="3157996"/>
    <lineage>
        <taxon>Bacteria</taxon>
        <taxon>Bacillati</taxon>
        <taxon>Actinomycetota</taxon>
        <taxon>Actinomycetes</taxon>
        <taxon>Kitasatosporales</taxon>
        <taxon>Streptomycetaceae</taxon>
        <taxon>Streptodolium</taxon>
    </lineage>
</organism>
<dbReference type="Proteomes" id="UP001551482">
    <property type="component" value="Unassembled WGS sequence"/>
</dbReference>
<dbReference type="Pfam" id="PF01144">
    <property type="entry name" value="CoA_trans"/>
    <property type="match status" value="1"/>
</dbReference>
<dbReference type="SUPFAM" id="SSF100950">
    <property type="entry name" value="NagB/RpiA/CoA transferase-like"/>
    <property type="match status" value="1"/>
</dbReference>
<dbReference type="InterPro" id="IPR004165">
    <property type="entry name" value="CoA_trans_fam_I"/>
</dbReference>
<keyword evidence="2" id="KW-0808">Transferase</keyword>
<dbReference type="InterPro" id="IPR037171">
    <property type="entry name" value="NagB/RpiA_transferase-like"/>
</dbReference>
<comment type="similarity">
    <text evidence="1">Belongs to the 3-oxoacid CoA-transferase subunit B family.</text>
</comment>
<reference evidence="2 3" key="1">
    <citation type="submission" date="2024-06" db="EMBL/GenBank/DDBJ databases">
        <title>The Natural Products Discovery Center: Release of the First 8490 Sequenced Strains for Exploring Actinobacteria Biosynthetic Diversity.</title>
        <authorList>
            <person name="Kalkreuter E."/>
            <person name="Kautsar S.A."/>
            <person name="Yang D."/>
            <person name="Bader C.D."/>
            <person name="Teijaro C.N."/>
            <person name="Fluegel L."/>
            <person name="Davis C.M."/>
            <person name="Simpson J.R."/>
            <person name="Lauterbach L."/>
            <person name="Steele A.D."/>
            <person name="Gui C."/>
            <person name="Meng S."/>
            <person name="Li G."/>
            <person name="Viehrig K."/>
            <person name="Ye F."/>
            <person name="Su P."/>
            <person name="Kiefer A.F."/>
            <person name="Nichols A."/>
            <person name="Cepeda A.J."/>
            <person name="Yan W."/>
            <person name="Fan B."/>
            <person name="Jiang Y."/>
            <person name="Adhikari A."/>
            <person name="Zheng C.-J."/>
            <person name="Schuster L."/>
            <person name="Cowan T.M."/>
            <person name="Smanski M.J."/>
            <person name="Chevrette M.G."/>
            <person name="De Carvalho L.P.S."/>
            <person name="Shen B."/>
        </authorList>
    </citation>
    <scope>NUCLEOTIDE SEQUENCE [LARGE SCALE GENOMIC DNA]</scope>
    <source>
        <strain evidence="2 3">NPDC048946</strain>
    </source>
</reference>
<sequence length="296" mass="32104">MADKRMTPDEVVAQLSDGMTVGIGGWGSRRKPMALVRAILRSDLKDLTIVSYGGPDVGLLARAGKAKKLVYAFVSLDSIPLEPNFRHVRENGLVEAVEYDEGMFLSGLRAAAYRLPFLPTRAGLGSDILKVSPHLKTVASPYEDGEELVAMPALNLDVALVHANVADEKGNAALTGPDQFMDDLFCLAAEKAYVSAERVVPSEDLLKEAGCFHTLVLHRYMTAGVVETPNGAHFTECPPEYGRDEAFQKAYVTAAGDPEQWAAFEERFLKVADEAAYQAEVAKFREAALIAKEGAK</sequence>
<proteinExistence type="inferred from homology"/>
<name>A0ABV3DM66_9ACTN</name>
<dbReference type="EC" id="2.8.3.-" evidence="2"/>
<dbReference type="PANTHER" id="PTHR43293">
    <property type="entry name" value="ACETATE COA-TRANSFERASE YDIF"/>
    <property type="match status" value="1"/>
</dbReference>
<dbReference type="RefSeq" id="WP_358357851.1">
    <property type="nucleotide sequence ID" value="NZ_JBEZFP010000073.1"/>
</dbReference>
<protein>
    <submittedName>
        <fullName evidence="2">CoA-transferase</fullName>
        <ecNumber evidence="2">2.8.3.-</ecNumber>
    </submittedName>
</protein>
<comment type="caution">
    <text evidence="2">The sequence shown here is derived from an EMBL/GenBank/DDBJ whole genome shotgun (WGS) entry which is preliminary data.</text>
</comment>
<keyword evidence="3" id="KW-1185">Reference proteome</keyword>
<dbReference type="GO" id="GO:0016740">
    <property type="term" value="F:transferase activity"/>
    <property type="evidence" value="ECO:0007669"/>
    <property type="project" value="UniProtKB-KW"/>
</dbReference>
<dbReference type="Gene3D" id="3.30.30.40">
    <property type="match status" value="1"/>
</dbReference>
<accession>A0ABV3DM66</accession>
<evidence type="ECO:0000256" key="1">
    <source>
        <dbReference type="ARBA" id="ARBA00007047"/>
    </source>
</evidence>
<evidence type="ECO:0000313" key="3">
    <source>
        <dbReference type="Proteomes" id="UP001551482"/>
    </source>
</evidence>
<evidence type="ECO:0000313" key="2">
    <source>
        <dbReference type="EMBL" id="MEU8136844.1"/>
    </source>
</evidence>